<gene>
    <name evidence="1" type="ORF">E2C01_001521</name>
</gene>
<name>A0A5B7CJL8_PORTR</name>
<sequence length="96" mass="10216">MSFVLQCAVHVNVPLLGDLVTRPTTLQLYMQDQDQDQDQSHGHQSTNFTPHFGGCLAATLSSGPVAQHHTEAVTTTVSRDALLPGSLAPLVTSLPP</sequence>
<evidence type="ECO:0000313" key="2">
    <source>
        <dbReference type="Proteomes" id="UP000324222"/>
    </source>
</evidence>
<dbReference type="EMBL" id="VSRR010000049">
    <property type="protein sequence ID" value="MPC08924.1"/>
    <property type="molecule type" value="Genomic_DNA"/>
</dbReference>
<proteinExistence type="predicted"/>
<organism evidence="1 2">
    <name type="scientific">Portunus trituberculatus</name>
    <name type="common">Swimming crab</name>
    <name type="synonym">Neptunus trituberculatus</name>
    <dbReference type="NCBI Taxonomy" id="210409"/>
    <lineage>
        <taxon>Eukaryota</taxon>
        <taxon>Metazoa</taxon>
        <taxon>Ecdysozoa</taxon>
        <taxon>Arthropoda</taxon>
        <taxon>Crustacea</taxon>
        <taxon>Multicrustacea</taxon>
        <taxon>Malacostraca</taxon>
        <taxon>Eumalacostraca</taxon>
        <taxon>Eucarida</taxon>
        <taxon>Decapoda</taxon>
        <taxon>Pleocyemata</taxon>
        <taxon>Brachyura</taxon>
        <taxon>Eubrachyura</taxon>
        <taxon>Portunoidea</taxon>
        <taxon>Portunidae</taxon>
        <taxon>Portuninae</taxon>
        <taxon>Portunus</taxon>
    </lineage>
</organism>
<keyword evidence="2" id="KW-1185">Reference proteome</keyword>
<comment type="caution">
    <text evidence="1">The sequence shown here is derived from an EMBL/GenBank/DDBJ whole genome shotgun (WGS) entry which is preliminary data.</text>
</comment>
<dbReference type="Proteomes" id="UP000324222">
    <property type="component" value="Unassembled WGS sequence"/>
</dbReference>
<reference evidence="1 2" key="1">
    <citation type="submission" date="2019-05" db="EMBL/GenBank/DDBJ databases">
        <title>Another draft genome of Portunus trituberculatus and its Hox gene families provides insights of decapod evolution.</title>
        <authorList>
            <person name="Jeong J.-H."/>
            <person name="Song I."/>
            <person name="Kim S."/>
            <person name="Choi T."/>
            <person name="Kim D."/>
            <person name="Ryu S."/>
            <person name="Kim W."/>
        </authorList>
    </citation>
    <scope>NUCLEOTIDE SEQUENCE [LARGE SCALE GENOMIC DNA]</scope>
    <source>
        <tissue evidence="1">Muscle</tissue>
    </source>
</reference>
<protein>
    <submittedName>
        <fullName evidence="1">Uncharacterized protein</fullName>
    </submittedName>
</protein>
<evidence type="ECO:0000313" key="1">
    <source>
        <dbReference type="EMBL" id="MPC08924.1"/>
    </source>
</evidence>
<accession>A0A5B7CJL8</accession>
<dbReference type="AlphaFoldDB" id="A0A5B7CJL8"/>